<proteinExistence type="predicted"/>
<feature type="region of interest" description="Disordered" evidence="1">
    <location>
        <begin position="216"/>
        <end position="261"/>
    </location>
</feature>
<dbReference type="VEuPathDB" id="FungiDB:RhiirA1_441459"/>
<evidence type="ECO:0000313" key="2">
    <source>
        <dbReference type="EMBL" id="PKC66924.1"/>
    </source>
</evidence>
<name>A0A2N0RUF6_9GLOM</name>
<accession>A0A2N0RUF6</accession>
<evidence type="ECO:0000313" key="3">
    <source>
        <dbReference type="Proteomes" id="UP000232688"/>
    </source>
</evidence>
<comment type="caution">
    <text evidence="2">The sequence shown here is derived from an EMBL/GenBank/DDBJ whole genome shotgun (WGS) entry which is preliminary data.</text>
</comment>
<sequence length="261" mass="30284">MAYFTKNLGVSTIIHLTVLMECPATSPDGVVTVFSIQGWKNHMNAFNDRWYSEVSFFGNIITPERPPDNIKDNWQMMIKEAIEKDDVVTSGSIIQGDLDMGQMKGLGLALHSLDTTREWEVHITNIFFKVIRLKKKMISLLKAESKAELNQIFSDIEKSDGNDVKDWIDYYQRTHILATMNSLASLMDVEIWNRLFSCPYTKQDKSQVKRQLLAINRKEKRNQKNKEDNNSLKRKYGQSKIQPIDENNYEFESDNSRSFRA</sequence>
<dbReference type="EMBL" id="LLXH01000427">
    <property type="protein sequence ID" value="PKC66924.1"/>
    <property type="molecule type" value="Genomic_DNA"/>
</dbReference>
<reference evidence="2 3" key="2">
    <citation type="submission" date="2017-10" db="EMBL/GenBank/DDBJ databases">
        <title>Genome analyses suggest a sexual origin of heterokaryosis in a supposedly ancient asexual fungus.</title>
        <authorList>
            <person name="Corradi N."/>
            <person name="Sedzielewska K."/>
            <person name="Noel J."/>
            <person name="Charron P."/>
            <person name="Farinelli L."/>
            <person name="Marton T."/>
            <person name="Kruger M."/>
            <person name="Pelin A."/>
            <person name="Brachmann A."/>
            <person name="Corradi N."/>
        </authorList>
    </citation>
    <scope>NUCLEOTIDE SEQUENCE [LARGE SCALE GENOMIC DNA]</scope>
    <source>
        <strain evidence="2 3">A1</strain>
    </source>
</reference>
<feature type="compositionally biased region" description="Basic and acidic residues" evidence="1">
    <location>
        <begin position="222"/>
        <end position="231"/>
    </location>
</feature>
<dbReference type="AlphaFoldDB" id="A0A2N0RUF6"/>
<protein>
    <submittedName>
        <fullName evidence="2">Uncharacterized protein</fullName>
    </submittedName>
</protein>
<dbReference type="VEuPathDB" id="FungiDB:FUN_007853"/>
<dbReference type="VEuPathDB" id="FungiDB:RhiirFUN_008240"/>
<gene>
    <name evidence="2" type="ORF">RhiirA1_441459</name>
</gene>
<evidence type="ECO:0000256" key="1">
    <source>
        <dbReference type="SAM" id="MobiDB-lite"/>
    </source>
</evidence>
<dbReference type="VEuPathDB" id="FungiDB:RhiirFUN_008239"/>
<dbReference type="Proteomes" id="UP000232688">
    <property type="component" value="Unassembled WGS sequence"/>
</dbReference>
<reference evidence="2 3" key="1">
    <citation type="submission" date="2017-10" db="EMBL/GenBank/DDBJ databases">
        <title>Extensive intraspecific genome diversity in a model arbuscular mycorrhizal fungus.</title>
        <authorList>
            <person name="Chen E.C.H."/>
            <person name="Morin E."/>
            <person name="Baudet D."/>
            <person name="Noel J."/>
            <person name="Ndikumana S."/>
            <person name="Charron P."/>
            <person name="St-Onge C."/>
            <person name="Giorgi J."/>
            <person name="Grigoriev I.V."/>
            <person name="Roux C."/>
            <person name="Martin F.M."/>
            <person name="Corradi N."/>
        </authorList>
    </citation>
    <scope>NUCLEOTIDE SEQUENCE [LARGE SCALE GENOMIC DNA]</scope>
    <source>
        <strain evidence="2 3">A1</strain>
    </source>
</reference>
<organism evidence="2 3">
    <name type="scientific">Rhizophagus irregularis</name>
    <dbReference type="NCBI Taxonomy" id="588596"/>
    <lineage>
        <taxon>Eukaryota</taxon>
        <taxon>Fungi</taxon>
        <taxon>Fungi incertae sedis</taxon>
        <taxon>Mucoromycota</taxon>
        <taxon>Glomeromycotina</taxon>
        <taxon>Glomeromycetes</taxon>
        <taxon>Glomerales</taxon>
        <taxon>Glomeraceae</taxon>
        <taxon>Rhizophagus</taxon>
    </lineage>
</organism>